<accession>A0A7V8NW32</accession>
<reference evidence="1" key="1">
    <citation type="submission" date="2020-06" db="EMBL/GenBank/DDBJ databases">
        <title>Legume-microbial interactions unlock mineral nutrients during tropical forest succession.</title>
        <authorList>
            <person name="Epihov D.Z."/>
        </authorList>
    </citation>
    <scope>NUCLEOTIDE SEQUENCE [LARGE SCALE GENOMIC DNA]</scope>
    <source>
        <strain evidence="1">Pan2503</strain>
    </source>
</reference>
<keyword evidence="2" id="KW-1185">Reference proteome</keyword>
<dbReference type="Proteomes" id="UP000567293">
    <property type="component" value="Unassembled WGS sequence"/>
</dbReference>
<proteinExistence type="predicted"/>
<protein>
    <recommendedName>
        <fullName evidence="3">SRPBCC family protein</fullName>
    </recommendedName>
</protein>
<gene>
    <name evidence="1" type="ORF">HRJ53_26200</name>
</gene>
<comment type="caution">
    <text evidence="1">The sequence shown here is derived from an EMBL/GenBank/DDBJ whole genome shotgun (WGS) entry which is preliminary data.</text>
</comment>
<name>A0A7V8NW32_9BACT</name>
<evidence type="ECO:0000313" key="1">
    <source>
        <dbReference type="EMBL" id="MBA0088493.1"/>
    </source>
</evidence>
<dbReference type="EMBL" id="JACDQQ010002523">
    <property type="protein sequence ID" value="MBA0088493.1"/>
    <property type="molecule type" value="Genomic_DNA"/>
</dbReference>
<sequence length="179" mass="19795">MDILTDMVLVESEKTATIHAPVERVDIADWLLHLPDAEYQRCAPPDHIAAGTTTTDDGRPMSINVEVIGGSLMVQHYVAEVHEPHHCRMVSLSDVQTPAGWTKIQVIWDLSVTALDSASCRYTNQVLSYPTPAFLETLKVAGISFEDAVADRQAASDDHNRRETALYAQSLERKALARN</sequence>
<organism evidence="1 2">
    <name type="scientific">Candidatus Acidiferrum panamense</name>
    <dbReference type="NCBI Taxonomy" id="2741543"/>
    <lineage>
        <taxon>Bacteria</taxon>
        <taxon>Pseudomonadati</taxon>
        <taxon>Acidobacteriota</taxon>
        <taxon>Terriglobia</taxon>
        <taxon>Candidatus Acidiferrales</taxon>
        <taxon>Candidatus Acidiferrum</taxon>
    </lineage>
</organism>
<evidence type="ECO:0000313" key="2">
    <source>
        <dbReference type="Proteomes" id="UP000567293"/>
    </source>
</evidence>
<evidence type="ECO:0008006" key="3">
    <source>
        <dbReference type="Google" id="ProtNLM"/>
    </source>
</evidence>
<dbReference type="AlphaFoldDB" id="A0A7V8NW32"/>